<dbReference type="RefSeq" id="XP_014664886.1">
    <property type="nucleotide sequence ID" value="XM_014809400.1"/>
</dbReference>
<keyword evidence="12" id="KW-0735">Signal-anchor</keyword>
<evidence type="ECO:0000256" key="8">
    <source>
        <dbReference type="ARBA" id="ARBA00022490"/>
    </source>
</evidence>
<evidence type="ECO:0000313" key="23">
    <source>
        <dbReference type="RefSeq" id="XP_014664886.1"/>
    </source>
</evidence>
<dbReference type="SUPFAM" id="SSF103506">
    <property type="entry name" value="Mitochondrial carrier"/>
    <property type="match status" value="1"/>
</dbReference>
<accession>A0ABM1DY65</accession>
<keyword evidence="8" id="KW-0963">Cytoplasm</keyword>
<keyword evidence="10" id="KW-0677">Repeat</keyword>
<evidence type="ECO:0000256" key="12">
    <source>
        <dbReference type="ARBA" id="ARBA00022968"/>
    </source>
</evidence>
<evidence type="ECO:0000256" key="6">
    <source>
        <dbReference type="ARBA" id="ARBA00022448"/>
    </source>
</evidence>
<reference evidence="23" key="1">
    <citation type="submission" date="2025-08" db="UniProtKB">
        <authorList>
            <consortium name="RefSeq"/>
        </authorList>
    </citation>
    <scope>IDENTIFICATION</scope>
</reference>
<name>A0ABM1DY65_PRICU</name>
<keyword evidence="15 19" id="KW-0472">Membrane</keyword>
<dbReference type="GeneID" id="106807138"/>
<keyword evidence="22" id="KW-1185">Reference proteome</keyword>
<dbReference type="InterPro" id="IPR018108">
    <property type="entry name" value="MCP_transmembrane"/>
</dbReference>
<protein>
    <submittedName>
        <fullName evidence="23">Uncharacterized protein LOC106807138</fullName>
    </submittedName>
</protein>
<evidence type="ECO:0000256" key="17">
    <source>
        <dbReference type="ARBA" id="ARBA00023180"/>
    </source>
</evidence>
<evidence type="ECO:0000256" key="13">
    <source>
        <dbReference type="ARBA" id="ARBA00022989"/>
    </source>
</evidence>
<organism evidence="22 23">
    <name type="scientific">Priapulus caudatus</name>
    <name type="common">Priapulid worm</name>
    <dbReference type="NCBI Taxonomy" id="37621"/>
    <lineage>
        <taxon>Eukaryota</taxon>
        <taxon>Metazoa</taxon>
        <taxon>Ecdysozoa</taxon>
        <taxon>Scalidophora</taxon>
        <taxon>Priapulida</taxon>
        <taxon>Priapulimorpha</taxon>
        <taxon>Priapulimorphida</taxon>
        <taxon>Priapulidae</taxon>
        <taxon>Priapulus</taxon>
    </lineage>
</organism>
<evidence type="ECO:0000256" key="14">
    <source>
        <dbReference type="ARBA" id="ARBA00023128"/>
    </source>
</evidence>
<dbReference type="InterPro" id="IPR023395">
    <property type="entry name" value="MCP_dom_sf"/>
</dbReference>
<evidence type="ECO:0000313" key="22">
    <source>
        <dbReference type="Proteomes" id="UP000695022"/>
    </source>
</evidence>
<keyword evidence="11" id="KW-0999">Mitochondrion inner membrane</keyword>
<comment type="similarity">
    <text evidence="4 20">Belongs to the mitochondrial carrier (TC 2.A.29) family.</text>
</comment>
<keyword evidence="14" id="KW-0496">Mitochondrion</keyword>
<keyword evidence="18" id="KW-0206">Cytoskeleton</keyword>
<feature type="repeat" description="Solcar" evidence="19">
    <location>
        <begin position="116"/>
        <end position="209"/>
    </location>
</feature>
<dbReference type="Gene3D" id="1.50.40.10">
    <property type="entry name" value="Mitochondrial carrier domain"/>
    <property type="match status" value="1"/>
</dbReference>
<evidence type="ECO:0000256" key="11">
    <source>
        <dbReference type="ARBA" id="ARBA00022792"/>
    </source>
</evidence>
<proteinExistence type="inferred from homology"/>
<dbReference type="PROSITE" id="PS50920">
    <property type="entry name" value="SOLCAR"/>
    <property type="match status" value="2"/>
</dbReference>
<keyword evidence="7" id="KW-1003">Cell membrane</keyword>
<comment type="similarity">
    <text evidence="5">Belongs to the sarcoglycan beta/delta/gamma/zeta family.</text>
</comment>
<evidence type="ECO:0000256" key="15">
    <source>
        <dbReference type="ARBA" id="ARBA00023136"/>
    </source>
</evidence>
<keyword evidence="17" id="KW-0325">Glycoprotein</keyword>
<evidence type="ECO:0000256" key="2">
    <source>
        <dbReference type="ARBA" id="ARBA00004274"/>
    </source>
</evidence>
<evidence type="ECO:0000256" key="1">
    <source>
        <dbReference type="ARBA" id="ARBA00004245"/>
    </source>
</evidence>
<feature type="repeat" description="Solcar" evidence="19">
    <location>
        <begin position="17"/>
        <end position="106"/>
    </location>
</feature>
<dbReference type="Pfam" id="PF00153">
    <property type="entry name" value="Mito_carr"/>
    <property type="match status" value="2"/>
</dbReference>
<evidence type="ECO:0000256" key="7">
    <source>
        <dbReference type="ARBA" id="ARBA00022475"/>
    </source>
</evidence>
<keyword evidence="6 20" id="KW-0813">Transport</keyword>
<dbReference type="InterPro" id="IPR051508">
    <property type="entry name" value="Mito_Carrier_Antiporter"/>
</dbReference>
<evidence type="ECO:0000256" key="18">
    <source>
        <dbReference type="ARBA" id="ARBA00023212"/>
    </source>
</evidence>
<feature type="transmembrane region" description="Helical" evidence="21">
    <location>
        <begin position="469"/>
        <end position="498"/>
    </location>
</feature>
<feature type="transmembrane region" description="Helical" evidence="21">
    <location>
        <begin position="272"/>
        <end position="294"/>
    </location>
</feature>
<dbReference type="Pfam" id="PF04790">
    <property type="entry name" value="Sarcoglycan_1"/>
    <property type="match status" value="1"/>
</dbReference>
<evidence type="ECO:0000256" key="9">
    <source>
        <dbReference type="ARBA" id="ARBA00022692"/>
    </source>
</evidence>
<sequence length="587" mass="65355">MAKSGSPAGQQATYGYREFLFGGLGACAAGCITNPLEVVKTRFQLQGELKARGHYVRTYRNVFHAFYTIGRVDGLLALQKGLVPALWYQFFMNGVRLGAFQSIKNLGFTADSRGSQSLWKNVVAGAMSGTVGAIVGSPVYMVKTHLQARAHEKIAVGFQHRHTGMLQAMQGIYREYGVRGLWRGVSGAIPRVMVGSAAQLSTFSMAHEWIEGLKGTELQSMRRLSMREKSLLKKRISAEHNSNFRTGYVHIDEDYLHKTGLRGRKRYCLYCLLAFMFVVALGNLLATIVIILAWKIDYHGMKALEFIPPGVLLRFKQTADLGMIVARRGIGGLADQDFDLSGYNDNPVIIGSRRPGSERRDASLEVGVNSTVISASDSVRFTNPVTGATFFDPTWDEFTVPAHIRTLVADEIVFGKGTELQSMRRLSMREKSLLKKRISAEHNSNFRTGYVHIDEDYLHKTGLRGRKRYCLYCLLAFMFVVALGNLLKAQALLVFYALTGCDTVSCFAGHGKRTAWAVWTALPQLTQTLTDLSTAPDHIDEDAMHTIERFVILLYDRTSTATDIDKARRKLFAKKSNVQLIPPKGQP</sequence>
<keyword evidence="16" id="KW-1015">Disulfide bond</keyword>
<evidence type="ECO:0000256" key="16">
    <source>
        <dbReference type="ARBA" id="ARBA00023157"/>
    </source>
</evidence>
<evidence type="ECO:0000256" key="20">
    <source>
        <dbReference type="RuleBase" id="RU000488"/>
    </source>
</evidence>
<dbReference type="PANTHER" id="PTHR45928:SF1">
    <property type="entry name" value="RE38146P"/>
    <property type="match status" value="1"/>
</dbReference>
<evidence type="ECO:0000256" key="19">
    <source>
        <dbReference type="PROSITE-ProRule" id="PRU00282"/>
    </source>
</evidence>
<gene>
    <name evidence="23" type="primary">LOC106807138</name>
</gene>
<dbReference type="PANTHER" id="PTHR45928">
    <property type="entry name" value="RE38146P"/>
    <property type="match status" value="1"/>
</dbReference>
<keyword evidence="9 19" id="KW-0812">Transmembrane</keyword>
<dbReference type="Proteomes" id="UP000695022">
    <property type="component" value="Unplaced"/>
</dbReference>
<comment type="subcellular location">
    <subcellularLocation>
        <location evidence="2">Cell membrane</location>
        <location evidence="2">Sarcolemma</location>
        <topology evidence="2">Single-pass type II membrane protein</topology>
    </subcellularLocation>
    <subcellularLocation>
        <location evidence="1">Cytoplasm</location>
        <location evidence="1">Cytoskeleton</location>
    </subcellularLocation>
    <subcellularLocation>
        <location evidence="3">Mitochondrion inner membrane</location>
        <topology evidence="3">Multi-pass membrane protein</topology>
    </subcellularLocation>
</comment>
<evidence type="ECO:0000256" key="3">
    <source>
        <dbReference type="ARBA" id="ARBA00004448"/>
    </source>
</evidence>
<keyword evidence="13 21" id="KW-1133">Transmembrane helix</keyword>
<evidence type="ECO:0000256" key="10">
    <source>
        <dbReference type="ARBA" id="ARBA00022737"/>
    </source>
</evidence>
<evidence type="ECO:0000256" key="4">
    <source>
        <dbReference type="ARBA" id="ARBA00006375"/>
    </source>
</evidence>
<evidence type="ECO:0000256" key="21">
    <source>
        <dbReference type="SAM" id="Phobius"/>
    </source>
</evidence>
<evidence type="ECO:0000256" key="5">
    <source>
        <dbReference type="ARBA" id="ARBA00007574"/>
    </source>
</evidence>
<dbReference type="InterPro" id="IPR006875">
    <property type="entry name" value="Sarcoglycan"/>
</dbReference>